<accession>A0ABT0BXA5</accession>
<keyword evidence="2" id="KW-1185">Reference proteome</keyword>
<dbReference type="Proteomes" id="UP001165444">
    <property type="component" value="Unassembled WGS sequence"/>
</dbReference>
<comment type="caution">
    <text evidence="1">The sequence shown here is derived from an EMBL/GenBank/DDBJ whole genome shotgun (WGS) entry which is preliminary data.</text>
</comment>
<name>A0ABT0BXA5_9BACT</name>
<organism evidence="1 2">
    <name type="scientific">Parabacteroides faecalis</name>
    <dbReference type="NCBI Taxonomy" id="2924040"/>
    <lineage>
        <taxon>Bacteria</taxon>
        <taxon>Pseudomonadati</taxon>
        <taxon>Bacteroidota</taxon>
        <taxon>Bacteroidia</taxon>
        <taxon>Bacteroidales</taxon>
        <taxon>Tannerellaceae</taxon>
        <taxon>Parabacteroides</taxon>
    </lineage>
</organism>
<reference evidence="1 2" key="1">
    <citation type="submission" date="2022-03" db="EMBL/GenBank/DDBJ databases">
        <title>Parabacteroides sp. nov. isolated from swine feces.</title>
        <authorList>
            <person name="Bak J.E."/>
        </authorList>
    </citation>
    <scope>NUCLEOTIDE SEQUENCE [LARGE SCALE GENOMIC DNA]</scope>
    <source>
        <strain evidence="1 2">AGMB00274</strain>
    </source>
</reference>
<protein>
    <submittedName>
        <fullName evidence="1">Uncharacterized protein</fullName>
    </submittedName>
</protein>
<sequence>MFSIGNPICLYGDYFVTSFIPVPIKENAHLLNKEYLKIMNAGTDDTNPALVFYKLNPAYE</sequence>
<proteinExistence type="predicted"/>
<gene>
    <name evidence="1" type="ORF">MUN53_01230</name>
</gene>
<dbReference type="RefSeq" id="WP_243323086.1">
    <property type="nucleotide sequence ID" value="NZ_JAKZMM010000002.1"/>
</dbReference>
<evidence type="ECO:0000313" key="2">
    <source>
        <dbReference type="Proteomes" id="UP001165444"/>
    </source>
</evidence>
<dbReference type="EMBL" id="JAKZMM010000002">
    <property type="protein sequence ID" value="MCJ2379250.1"/>
    <property type="molecule type" value="Genomic_DNA"/>
</dbReference>
<evidence type="ECO:0000313" key="1">
    <source>
        <dbReference type="EMBL" id="MCJ2379250.1"/>
    </source>
</evidence>